<name>A0A939NIY4_STAXY</name>
<gene>
    <name evidence="2" type="ORF">J4710_08585</name>
</gene>
<organism evidence="2">
    <name type="scientific">Staphylococcus xylosus</name>
    <dbReference type="NCBI Taxonomy" id="1288"/>
    <lineage>
        <taxon>Bacteria</taxon>
        <taxon>Bacillati</taxon>
        <taxon>Bacillota</taxon>
        <taxon>Bacilli</taxon>
        <taxon>Bacillales</taxon>
        <taxon>Staphylococcaceae</taxon>
        <taxon>Staphylococcus</taxon>
    </lineage>
</organism>
<accession>A0A939NIY4</accession>
<evidence type="ECO:0000313" key="2">
    <source>
        <dbReference type="EMBL" id="MBO1919998.1"/>
    </source>
</evidence>
<sequence length="69" mass="7405">MNDKDSNGVLDTVQLTEAEQAIESAEEAKQAVDSKLTEITSDGLINQAKAELDVNEALDKAKTNATEKL</sequence>
<dbReference type="Pfam" id="PF22775">
    <property type="entry name" value="GA_3"/>
    <property type="match status" value="1"/>
</dbReference>
<comment type="caution">
    <text evidence="2">The sequence shown here is derived from an EMBL/GenBank/DDBJ whole genome shotgun (WGS) entry which is preliminary data.</text>
</comment>
<dbReference type="InterPro" id="IPR054725">
    <property type="entry name" value="Epr_GA-like"/>
</dbReference>
<proteinExistence type="predicted"/>
<feature type="domain" description="Minor extracellular protease Epr GA-like" evidence="1">
    <location>
        <begin position="13"/>
        <end position="67"/>
    </location>
</feature>
<reference evidence="2" key="1">
    <citation type="submission" date="2021-03" db="EMBL/GenBank/DDBJ databases">
        <title>Molecular epidemiology and mechanisms of colistin and carbapenem resistance in Enterobacteriaceae from clinical isolates, the environment and porcine samples in Pretoria, South Africa.</title>
        <authorList>
            <person name="Bogoshi D."/>
            <person name="Mbelle N.M."/>
            <person name="Naidoo V."/>
            <person name="Osei Sekyere J."/>
        </authorList>
    </citation>
    <scope>NUCLEOTIDE SEQUENCE</scope>
    <source>
        <strain evidence="2">ESB009</strain>
    </source>
</reference>
<dbReference type="AlphaFoldDB" id="A0A939NIY4"/>
<evidence type="ECO:0000259" key="1">
    <source>
        <dbReference type="Pfam" id="PF22775"/>
    </source>
</evidence>
<dbReference type="EMBL" id="JAGETT010000056">
    <property type="protein sequence ID" value="MBO1919998.1"/>
    <property type="molecule type" value="Genomic_DNA"/>
</dbReference>
<protein>
    <recommendedName>
        <fullName evidence="1">Minor extracellular protease Epr GA-like domain-containing protein</fullName>
    </recommendedName>
</protein>